<sequence length="1675" mass="189605">MAASVEESSALISKLESPSISTPIYSPLSNYLLPFTDLSKKPLNQNQTLTLTRSLAKKFLPFVNRCLSILPKRLSDLLNSPSFKQDDGGIPELIIEMFDAYRLCLDCLESVASQLAGKPYAVYRQRLRLACCLDTWGLYREGENEGFRVLERLRGLDSGPKSKNNRKKKLGEYLPVLLEDGDLDFAKMVVEVAVAILKCVALGQSKNDEDYKRVIGMVHEVKPWFRVLDASSHEKLHRMLVTYLRKCTQFLAGELMIFDGGTVCAFCTATLNEYAESSMKDQIYKFARYICSVFFLQVDRYSVKFDILMCVLDSLAQKCKWQVINLTYNLGEEEVEVLDLLKKNKTQKWSFNASRKRIGLPLVISEQRIYSGLNVLCLSAVEYEVNAGYTSGLRELGSIALNTCFINVAQDWLEIYSVEVEIWGTELVELVAYCASKCHAATTISCTTFAECLNDLAGVFCQVMTPLEMIIRLYAIGLSFIDHNAKSMIGDVMPSKGAKDEHAVGILDGVTLCNLTPVLGSLRSYFYDNCEENCVSCGIDYQDLASDKHLDSHHGTSLNCTQKSREIYLLAYLNVLKFLCKPLSERVISQNKQIIFESDVASLSMMLCSIQEAFHQFSDIVLYFHRNKSKREAAGFDENKMILTVSVATFILSSRTKHKLQKSVHLIKQIIASEWIQPQGLKYISASLYSVGLLLYRNKQVNEWLKLLVSLDLLGTLKWDHVSWIGYVLHSEITAMHGWIAKIDNPIYNLGFVRGERASWKCVKLLSEMSMQKSEGFVGDLSEDAILDFVTEACNQTVFLLDVLHKSGSLRVKKIIVNSLENWSVAEDLFRRLSGPVPLVKQWVKMQCENNKNMIVDDDAPTLYCLLSSSMRVSKRTIGKILQQELLAYEEMYAVHPEFCQRMQMEVIDILLKDVYVTDSHLQKSRVLIRKGRALRSCGSEGLEDCIQCLSEAISVINDESCSHGTPACHHLAVTYCLRALCTQEVEPNSKYAYTQLLMKLSIVTKCLLGFPYNQQVFQDIKAALDLWLSIPIPDYGIAYDEGIMSPDSALLFLYNIVDLLAMKGSMEFHNGIYKLMIRLFEWKNVQLEMCLSILWESRRLTHALCVSPVNEALIMTSPGFSGEQFRSIDSWIHCLKGSPPLLVGFQHNFSYLFTNFHCDPDNHKPYKSDITVDDVKEAAFKLISSVPATSYSFFIAGHLYYDLCERLIANGRLFEALSYAKEAHRLRTKLFKEKFMYTVEKQSENCTGAGSDMQKHTYGLSDVRMQKSVACEVWSFDTLPQDMDACYLSPWKILQCYLESTLQVGTIHELIGNGNEAEIFLRWGKDISCSQCLPLFIVAFSSVLGKLYCNKGSWDLSEKELQNAKNVLVHGCADFSCLKCGLMLEATIDQRLGDLSYSLFNTTRSIERLSLAESLYRSALDRLGHPEWKNSVSYSKDVEETEGASVCFPACQVGSKLKMESQKCRKTKKATKCLLKEQSSVTEHNTRLTRSRYHSFQNQKVDSSAEVQVGPLNQLKGNKTCDIVDPNGQRQWLSGRKSCMVDLGCEIICICNGKKCWFCLAREVKESGLLSNFIYLKWEFARRRLSIRLLSGIGKCLEIQGRFHEAHEIISQSISVLVSRNPFTHARIPFTFLLDLVGKEVPGDVFSIERAAVLYDISWCSLKSYSSKDNGYLF</sequence>
<organism evidence="3 4">
    <name type="scientific">Populus tomentosa</name>
    <name type="common">Chinese white poplar</name>
    <dbReference type="NCBI Taxonomy" id="118781"/>
    <lineage>
        <taxon>Eukaryota</taxon>
        <taxon>Viridiplantae</taxon>
        <taxon>Streptophyta</taxon>
        <taxon>Embryophyta</taxon>
        <taxon>Tracheophyta</taxon>
        <taxon>Spermatophyta</taxon>
        <taxon>Magnoliopsida</taxon>
        <taxon>eudicotyledons</taxon>
        <taxon>Gunneridae</taxon>
        <taxon>Pentapetalae</taxon>
        <taxon>rosids</taxon>
        <taxon>fabids</taxon>
        <taxon>Malpighiales</taxon>
        <taxon>Salicaceae</taxon>
        <taxon>Saliceae</taxon>
        <taxon>Populus</taxon>
    </lineage>
</organism>
<dbReference type="GO" id="GO:0005737">
    <property type="term" value="C:cytoplasm"/>
    <property type="evidence" value="ECO:0007669"/>
    <property type="project" value="TreeGrafter"/>
</dbReference>
<dbReference type="GO" id="GO:0004197">
    <property type="term" value="F:cysteine-type endopeptidase activity"/>
    <property type="evidence" value="ECO:0007669"/>
    <property type="project" value="InterPro"/>
</dbReference>
<dbReference type="Pfam" id="PF25113">
    <property type="entry name" value="TPR_ESP1_2nd"/>
    <property type="match status" value="1"/>
</dbReference>
<reference evidence="3" key="1">
    <citation type="journal article" date="2020" name="bioRxiv">
        <title>Hybrid origin of Populus tomentosa Carr. identified through genome sequencing and phylogenomic analysis.</title>
        <authorList>
            <person name="An X."/>
            <person name="Gao K."/>
            <person name="Chen Z."/>
            <person name="Li J."/>
            <person name="Yang X."/>
            <person name="Yang X."/>
            <person name="Zhou J."/>
            <person name="Guo T."/>
            <person name="Zhao T."/>
            <person name="Huang S."/>
            <person name="Miao D."/>
            <person name="Khan W.U."/>
            <person name="Rao P."/>
            <person name="Ye M."/>
            <person name="Lei B."/>
            <person name="Liao W."/>
            <person name="Wang J."/>
            <person name="Ji L."/>
            <person name="Li Y."/>
            <person name="Guo B."/>
            <person name="Mustafa N.S."/>
            <person name="Li S."/>
            <person name="Yun Q."/>
            <person name="Keller S.R."/>
            <person name="Mao J."/>
            <person name="Zhang R."/>
            <person name="Strauss S.H."/>
        </authorList>
    </citation>
    <scope>NUCLEOTIDE SEQUENCE</scope>
    <source>
        <strain evidence="3">GM15</strain>
        <tissue evidence="3">Leaf</tissue>
    </source>
</reference>
<keyword evidence="4" id="KW-1185">Reference proteome</keyword>
<dbReference type="Pfam" id="PF25110">
    <property type="entry name" value="TPR_ESP1"/>
    <property type="match status" value="1"/>
</dbReference>
<evidence type="ECO:0000259" key="1">
    <source>
        <dbReference type="Pfam" id="PF25110"/>
    </source>
</evidence>
<gene>
    <name evidence="3" type="ORF">POTOM_013114</name>
</gene>
<evidence type="ECO:0000313" key="3">
    <source>
        <dbReference type="EMBL" id="KAG6780260.1"/>
    </source>
</evidence>
<proteinExistence type="predicted"/>
<dbReference type="GO" id="GO:0072686">
    <property type="term" value="C:mitotic spindle"/>
    <property type="evidence" value="ECO:0007669"/>
    <property type="project" value="TreeGrafter"/>
</dbReference>
<feature type="domain" description="Separase-like second TPR repeats region" evidence="2">
    <location>
        <begin position="417"/>
        <end position="594"/>
    </location>
</feature>
<evidence type="ECO:0008006" key="5">
    <source>
        <dbReference type="Google" id="ProtNLM"/>
    </source>
</evidence>
<protein>
    <recommendedName>
        <fullName evidence="5">Separase</fullName>
    </recommendedName>
</protein>
<dbReference type="GO" id="GO:0006508">
    <property type="term" value="P:proteolysis"/>
    <property type="evidence" value="ECO:0007669"/>
    <property type="project" value="InterPro"/>
</dbReference>
<dbReference type="GO" id="GO:0005634">
    <property type="term" value="C:nucleus"/>
    <property type="evidence" value="ECO:0007669"/>
    <property type="project" value="InterPro"/>
</dbReference>
<evidence type="ECO:0000259" key="2">
    <source>
        <dbReference type="Pfam" id="PF25113"/>
    </source>
</evidence>
<dbReference type="OrthoDB" id="10255632at2759"/>
<name>A0A8X8D740_POPTO</name>
<dbReference type="EMBL" id="JAAWWB010000006">
    <property type="protein sequence ID" value="KAG6780260.1"/>
    <property type="molecule type" value="Genomic_DNA"/>
</dbReference>
<accession>A0A8X8D740</accession>
<dbReference type="GO" id="GO:0051307">
    <property type="term" value="P:meiotic chromosome separation"/>
    <property type="evidence" value="ECO:0007669"/>
    <property type="project" value="TreeGrafter"/>
</dbReference>
<comment type="caution">
    <text evidence="3">The sequence shown here is derived from an EMBL/GenBank/DDBJ whole genome shotgun (WGS) entry which is preliminary data.</text>
</comment>
<evidence type="ECO:0000313" key="4">
    <source>
        <dbReference type="Proteomes" id="UP000886885"/>
    </source>
</evidence>
<dbReference type="PANTHER" id="PTHR12792">
    <property type="entry name" value="EXTRA SPINDLE POLES 1-RELATED"/>
    <property type="match status" value="1"/>
</dbReference>
<dbReference type="Proteomes" id="UP000886885">
    <property type="component" value="Chromosome 3D"/>
</dbReference>
<dbReference type="InterPro" id="IPR005314">
    <property type="entry name" value="Peptidase_C50"/>
</dbReference>
<feature type="domain" description="Separase-like TPR repeats region" evidence="1">
    <location>
        <begin position="9"/>
        <end position="293"/>
    </location>
</feature>
<dbReference type="InterPro" id="IPR056933">
    <property type="entry name" value="TPR_ESP1"/>
</dbReference>
<dbReference type="PANTHER" id="PTHR12792:SF0">
    <property type="entry name" value="SEPARIN"/>
    <property type="match status" value="1"/>
</dbReference>
<dbReference type="InterPro" id="IPR056932">
    <property type="entry name" value="TPR_ESP1_2nd"/>
</dbReference>